<gene>
    <name evidence="1" type="ORF">M8818_001292</name>
</gene>
<evidence type="ECO:0000313" key="1">
    <source>
        <dbReference type="EMBL" id="KAK8217534.1"/>
    </source>
</evidence>
<evidence type="ECO:0000313" key="2">
    <source>
        <dbReference type="Proteomes" id="UP001320706"/>
    </source>
</evidence>
<keyword evidence="2" id="KW-1185">Reference proteome</keyword>
<comment type="caution">
    <text evidence="1">The sequence shown here is derived from an EMBL/GenBank/DDBJ whole genome shotgun (WGS) entry which is preliminary data.</text>
</comment>
<dbReference type="Proteomes" id="UP001320706">
    <property type="component" value="Unassembled WGS sequence"/>
</dbReference>
<protein>
    <submittedName>
        <fullName evidence="1">Uncharacterized protein</fullName>
    </submittedName>
</protein>
<organism evidence="1 2">
    <name type="scientific">Zalaria obscura</name>
    <dbReference type="NCBI Taxonomy" id="2024903"/>
    <lineage>
        <taxon>Eukaryota</taxon>
        <taxon>Fungi</taxon>
        <taxon>Dikarya</taxon>
        <taxon>Ascomycota</taxon>
        <taxon>Pezizomycotina</taxon>
        <taxon>Dothideomycetes</taxon>
        <taxon>Dothideomycetidae</taxon>
        <taxon>Dothideales</taxon>
        <taxon>Zalariaceae</taxon>
        <taxon>Zalaria</taxon>
    </lineage>
</organism>
<name>A0ACC3SKR0_9PEZI</name>
<accession>A0ACC3SKR0</accession>
<sequence>MTRYRGWNLDEMKQQDQQESAHTNRSKAHMCCSLLPATSGFTPINAISGKQYGAEQGVTASSDEHDVARAYQAREDVAAPYSESEVIQEAAAATTARKSTHPSSTSKSTKKPRATTGKTSNRTKAADNSKKRKGKRQTSVNAGSDSSGMPVVKAARHIVEDSAKSTASLSASADQIDHQDSVSEAARRKLDSFKYDSSRGLQGNTSISVIAPETSMDVVRAAQGFGTVVYNGTLTEMAGASSSLFSEPLLSSSTGEPRHDDKLLSERAATRLNPSEPPKKKVRKSPELAIDLCNPMAHDNDVPLSEFVWTEIMDELEVFDELVLPGYQSSPPVASFLPATGTVSATSVQQLPTPFPSDAALEKVHGVLQQVDVEDKAPLFPPQDAWMLLDDEDLEMRIVRAPFPSQILDRSPVIGVSANTVLRTCFRVGEALNTGCNAVRNNRDVALELYARVTSSWREPNSVKQHLVFTDLYNDRPPYISGTYELWKGVELWDYDSSRFLVPLEGGRLCRCIGRMRRDGSKWKLTVLHIWEATWEDIDYAAGIYSGKAGS</sequence>
<reference evidence="1" key="1">
    <citation type="submission" date="2024-02" db="EMBL/GenBank/DDBJ databases">
        <title>Metagenome Assembled Genome of Zalaria obscura JY119.</title>
        <authorList>
            <person name="Vighnesh L."/>
            <person name="Jagadeeshwari U."/>
            <person name="Venkata Ramana C."/>
            <person name="Sasikala C."/>
        </authorList>
    </citation>
    <scope>NUCLEOTIDE SEQUENCE</scope>
    <source>
        <strain evidence="1">JY119</strain>
    </source>
</reference>
<proteinExistence type="predicted"/>
<dbReference type="EMBL" id="JAMKPW020000005">
    <property type="protein sequence ID" value="KAK8217534.1"/>
    <property type="molecule type" value="Genomic_DNA"/>
</dbReference>